<dbReference type="InterPro" id="IPR053235">
    <property type="entry name" value="Ser_Thr_kinase"/>
</dbReference>
<dbReference type="PROSITE" id="PS00108">
    <property type="entry name" value="PROTEIN_KINASE_ST"/>
    <property type="match status" value="1"/>
</dbReference>
<dbReference type="SUPFAM" id="SSF56112">
    <property type="entry name" value="Protein kinase-like (PK-like)"/>
    <property type="match status" value="1"/>
</dbReference>
<evidence type="ECO:0000313" key="1">
    <source>
        <dbReference type="EMBL" id="ATG97539.1"/>
    </source>
</evidence>
<accession>A0A291IRW2</accession>
<dbReference type="SMART" id="SM00220">
    <property type="entry name" value="S_TKc"/>
    <property type="match status" value="1"/>
</dbReference>
<proteinExistence type="predicted"/>
<dbReference type="CDD" id="cd14014">
    <property type="entry name" value="STKc_PknB_like"/>
    <property type="match status" value="1"/>
</dbReference>
<keyword evidence="2" id="KW-1185">Reference proteome</keyword>
<name>A0A291IRW2_9MOLU</name>
<dbReference type="InterPro" id="IPR008271">
    <property type="entry name" value="Ser/Thr_kinase_AS"/>
</dbReference>
<dbReference type="Proteomes" id="UP000232227">
    <property type="component" value="Chromosome"/>
</dbReference>
<dbReference type="EMBL" id="CP023668">
    <property type="protein sequence ID" value="ATG97539.1"/>
    <property type="molecule type" value="Genomic_DNA"/>
</dbReference>
<dbReference type="GO" id="GO:0005524">
    <property type="term" value="F:ATP binding"/>
    <property type="evidence" value="ECO:0007669"/>
    <property type="project" value="InterPro"/>
</dbReference>
<dbReference type="OrthoDB" id="9788659at2"/>
<dbReference type="PANTHER" id="PTHR24361">
    <property type="entry name" value="MITOGEN-ACTIVATED KINASE KINASE KINASE"/>
    <property type="match status" value="1"/>
</dbReference>
<dbReference type="RefSeq" id="WP_096862827.1">
    <property type="nucleotide sequence ID" value="NZ_CP023668.1"/>
</dbReference>
<dbReference type="Gene3D" id="1.10.510.10">
    <property type="entry name" value="Transferase(Phosphotransferase) domain 1"/>
    <property type="match status" value="1"/>
</dbReference>
<dbReference type="InterPro" id="IPR011009">
    <property type="entry name" value="Kinase-like_dom_sf"/>
</dbReference>
<dbReference type="AlphaFoldDB" id="A0A291IRW2"/>
<dbReference type="PROSITE" id="PS50011">
    <property type="entry name" value="PROTEIN_KINASE_DOM"/>
    <property type="match status" value="1"/>
</dbReference>
<evidence type="ECO:0000313" key="2">
    <source>
        <dbReference type="Proteomes" id="UP000232227"/>
    </source>
</evidence>
<dbReference type="Pfam" id="PF00069">
    <property type="entry name" value="Pkinase"/>
    <property type="match status" value="1"/>
</dbReference>
<sequence>MAIKKNSVIDNRYVVIEEVGKGASSVVYKVYDKTNKHTKALKLLKNKVNAGFKKEIEILSTLSFENYVTPIDNFGVAMIDGEEHPYMVLDYYDNDTISKVASSKDYPIFTTREIEYYFSRVLSGLKRIHYNDFSNMIHKDIKPQNILLNSAWDPYIADFGITQILEKDNFELEASGTPKYMAPELFVEKNAKDYETDAKDMPYYIDIYALGVMLYTYSTGIVPFENFNVLTTTNSKNGKQIASRDLNLWMDTIKPSVYNPEINPRLENIILKAMAKDYTKRYQNVDQMQIDLSRLYDDKNIKMFEDYNVRPRNSKKFLNTYVTRFQTFLNTFNWKWIVGISVITILLIVGFVLTILLV</sequence>
<organism evidence="1 2">
    <name type="scientific">Mesoplasma lactucae ATCC 49193</name>
    <dbReference type="NCBI Taxonomy" id="81460"/>
    <lineage>
        <taxon>Bacteria</taxon>
        <taxon>Bacillati</taxon>
        <taxon>Mycoplasmatota</taxon>
        <taxon>Mollicutes</taxon>
        <taxon>Entomoplasmatales</taxon>
        <taxon>Entomoplasmataceae</taxon>
        <taxon>Mesoplasma</taxon>
    </lineage>
</organism>
<dbReference type="KEGG" id="mlac:CP520_02110"/>
<gene>
    <name evidence="1" type="ORF">CP520_02110</name>
</gene>
<protein>
    <submittedName>
        <fullName evidence="1">Uncharacterized protein</fullName>
    </submittedName>
</protein>
<dbReference type="GO" id="GO:0005737">
    <property type="term" value="C:cytoplasm"/>
    <property type="evidence" value="ECO:0007669"/>
    <property type="project" value="TreeGrafter"/>
</dbReference>
<dbReference type="InterPro" id="IPR000719">
    <property type="entry name" value="Prot_kinase_dom"/>
</dbReference>
<reference evidence="1 2" key="1">
    <citation type="submission" date="2017-09" db="EMBL/GenBank/DDBJ databases">
        <title>SPAdes assembly of the Mesoplasma lactucae genome.</title>
        <authorList>
            <person name="Knight T.F."/>
            <person name="Rubinstein R."/>
            <person name="Citino T."/>
        </authorList>
    </citation>
    <scope>NUCLEOTIDE SEQUENCE [LARGE SCALE GENOMIC DNA]</scope>
    <source>
        <strain evidence="1 2">831-C4</strain>
    </source>
</reference>
<dbReference type="GO" id="GO:0004674">
    <property type="term" value="F:protein serine/threonine kinase activity"/>
    <property type="evidence" value="ECO:0007669"/>
    <property type="project" value="TreeGrafter"/>
</dbReference>